<dbReference type="Proteomes" id="UP001077662">
    <property type="component" value="Unassembled WGS sequence"/>
</dbReference>
<proteinExistence type="predicted"/>
<sequence>MAKDLFKMLCRWLLKYFAVTNLWVMQDIKAGMLDFKKDISELGLHTNRINELVINMIQRSAFEKEEIHRKAEEWKESKNLMIEECHIEISDLKKDLQAAMEEVKRFKQMKDEAERLVRQMEESSENNKLLIQEYKEKNDTLTGLVNDFRQGYEESKSFKDQVIQLTQQNEKLQEELRKERC</sequence>
<feature type="coiled-coil region" evidence="1">
    <location>
        <begin position="82"/>
        <end position="175"/>
    </location>
</feature>
<comment type="caution">
    <text evidence="2">The sequence shown here is derived from an EMBL/GenBank/DDBJ whole genome shotgun (WGS) entry which is preliminary data.</text>
</comment>
<accession>A0AAP3GC20</accession>
<name>A0AAP3GC20_BRELA</name>
<keyword evidence="1" id="KW-0175">Coiled coil</keyword>
<organism evidence="2 3">
    <name type="scientific">Brevibacillus laterosporus</name>
    <name type="common">Bacillus laterosporus</name>
    <dbReference type="NCBI Taxonomy" id="1465"/>
    <lineage>
        <taxon>Bacteria</taxon>
        <taxon>Bacillati</taxon>
        <taxon>Bacillota</taxon>
        <taxon>Bacilli</taxon>
        <taxon>Bacillales</taxon>
        <taxon>Paenibacillaceae</taxon>
        <taxon>Brevibacillus</taxon>
    </lineage>
</organism>
<dbReference type="EMBL" id="JAPTNE010000027">
    <property type="protein sequence ID" value="MCZ0808982.1"/>
    <property type="molecule type" value="Genomic_DNA"/>
</dbReference>
<dbReference type="AlphaFoldDB" id="A0AAP3GC20"/>
<evidence type="ECO:0000256" key="1">
    <source>
        <dbReference type="SAM" id="Coils"/>
    </source>
</evidence>
<evidence type="ECO:0000313" key="2">
    <source>
        <dbReference type="EMBL" id="MCZ0808982.1"/>
    </source>
</evidence>
<dbReference type="RefSeq" id="WP_258434339.1">
    <property type="nucleotide sequence ID" value="NZ_JANSGW010000027.1"/>
</dbReference>
<evidence type="ECO:0000313" key="3">
    <source>
        <dbReference type="Proteomes" id="UP001077662"/>
    </source>
</evidence>
<reference evidence="2" key="1">
    <citation type="submission" date="2022-09" db="EMBL/GenBank/DDBJ databases">
        <title>Genome analysis and characterization of larvicidal activity of Brevibacillus strains.</title>
        <authorList>
            <person name="Patrusheva E.V."/>
            <person name="Izotova A.O."/>
            <person name="Toshchakov S.V."/>
            <person name="Sineoky S.P."/>
        </authorList>
    </citation>
    <scope>NUCLEOTIDE SEQUENCE</scope>
    <source>
        <strain evidence="2">VKPM_B-13247</strain>
    </source>
</reference>
<gene>
    <name evidence="2" type="ORF">O0554_19030</name>
</gene>
<protein>
    <submittedName>
        <fullName evidence="2">Uncharacterized protein</fullName>
    </submittedName>
</protein>